<dbReference type="EC" id="2.4.-.-" evidence="17"/>
<dbReference type="Gene3D" id="1.10.3810.10">
    <property type="entry name" value="Biosynthetic peptidoglycan transglycosylase-like"/>
    <property type="match status" value="1"/>
</dbReference>
<keyword evidence="18" id="KW-1185">Reference proteome</keyword>
<dbReference type="GO" id="GO:0016757">
    <property type="term" value="F:glycosyltransferase activity"/>
    <property type="evidence" value="ECO:0007669"/>
    <property type="project" value="UniProtKB-KW"/>
</dbReference>
<evidence type="ECO:0000259" key="16">
    <source>
        <dbReference type="Pfam" id="PF00912"/>
    </source>
</evidence>
<evidence type="ECO:0000256" key="13">
    <source>
        <dbReference type="ARBA" id="ARBA00034000"/>
    </source>
</evidence>
<protein>
    <submittedName>
        <fullName evidence="17">Transglycosylase domain-containing protein</fullName>
        <ecNumber evidence="17">2.4.-.-</ecNumber>
    </submittedName>
</protein>
<keyword evidence="2" id="KW-1003">Cell membrane</keyword>
<dbReference type="SUPFAM" id="SSF53955">
    <property type="entry name" value="Lysozyme-like"/>
    <property type="match status" value="1"/>
</dbReference>
<dbReference type="InterPro" id="IPR023346">
    <property type="entry name" value="Lysozyme-like_dom_sf"/>
</dbReference>
<organism evidence="17 18">
    <name type="scientific">Fictibacillus iocasae</name>
    <dbReference type="NCBI Taxonomy" id="2715437"/>
    <lineage>
        <taxon>Bacteria</taxon>
        <taxon>Bacillati</taxon>
        <taxon>Bacillota</taxon>
        <taxon>Bacilli</taxon>
        <taxon>Bacillales</taxon>
        <taxon>Fictibacillaceae</taxon>
        <taxon>Fictibacillus</taxon>
    </lineage>
</organism>
<evidence type="ECO:0000256" key="1">
    <source>
        <dbReference type="ARBA" id="ARBA00004236"/>
    </source>
</evidence>
<evidence type="ECO:0000256" key="14">
    <source>
        <dbReference type="ARBA" id="ARBA00049902"/>
    </source>
</evidence>
<comment type="catalytic activity">
    <reaction evidence="14">
        <text>[GlcNAc-(1-&gt;4)-Mur2Ac(oyl-L-Ala-gamma-D-Glu-L-Lys-D-Ala-D-Ala)](n)-di-trans,octa-cis-undecaprenyl diphosphate + beta-D-GlcNAc-(1-&gt;4)-Mur2Ac(oyl-L-Ala-gamma-D-Glu-L-Lys-D-Ala-D-Ala)-di-trans,octa-cis-undecaprenyl diphosphate = [GlcNAc-(1-&gt;4)-Mur2Ac(oyl-L-Ala-gamma-D-Glu-L-Lys-D-Ala-D-Ala)](n+1)-di-trans,octa-cis-undecaprenyl diphosphate + di-trans,octa-cis-undecaprenyl diphosphate + H(+)</text>
        <dbReference type="Rhea" id="RHEA:23708"/>
        <dbReference type="Rhea" id="RHEA-COMP:9602"/>
        <dbReference type="Rhea" id="RHEA-COMP:9603"/>
        <dbReference type="ChEBI" id="CHEBI:15378"/>
        <dbReference type="ChEBI" id="CHEBI:58405"/>
        <dbReference type="ChEBI" id="CHEBI:60033"/>
        <dbReference type="ChEBI" id="CHEBI:78435"/>
        <dbReference type="EC" id="2.4.99.28"/>
    </reaction>
</comment>
<evidence type="ECO:0000256" key="11">
    <source>
        <dbReference type="ARBA" id="ARBA00023268"/>
    </source>
</evidence>
<evidence type="ECO:0000256" key="2">
    <source>
        <dbReference type="ARBA" id="ARBA00022475"/>
    </source>
</evidence>
<keyword evidence="9" id="KW-0573">Peptidoglycan synthesis</keyword>
<evidence type="ECO:0000256" key="3">
    <source>
        <dbReference type="ARBA" id="ARBA00022645"/>
    </source>
</evidence>
<evidence type="ECO:0000256" key="9">
    <source>
        <dbReference type="ARBA" id="ARBA00022984"/>
    </source>
</evidence>
<keyword evidence="5 17" id="KW-0328">Glycosyltransferase</keyword>
<dbReference type="PANTHER" id="PTHR32282">
    <property type="entry name" value="BINDING PROTEIN TRANSPEPTIDASE, PUTATIVE-RELATED"/>
    <property type="match status" value="1"/>
</dbReference>
<keyword evidence="7" id="KW-0378">Hydrolase</keyword>
<keyword evidence="6 17" id="KW-0808">Transferase</keyword>
<evidence type="ECO:0000256" key="5">
    <source>
        <dbReference type="ARBA" id="ARBA00022676"/>
    </source>
</evidence>
<keyword evidence="10" id="KW-0472">Membrane</keyword>
<dbReference type="EMBL" id="JBHTCP010000048">
    <property type="protein sequence ID" value="MFC7372960.1"/>
    <property type="molecule type" value="Genomic_DNA"/>
</dbReference>
<evidence type="ECO:0000256" key="6">
    <source>
        <dbReference type="ARBA" id="ARBA00022679"/>
    </source>
</evidence>
<keyword evidence="4" id="KW-0645">Protease</keyword>
<evidence type="ECO:0000259" key="15">
    <source>
        <dbReference type="Pfam" id="PF00905"/>
    </source>
</evidence>
<dbReference type="InterPro" id="IPR012338">
    <property type="entry name" value="Beta-lactam/transpept-like"/>
</dbReference>
<evidence type="ECO:0000313" key="17">
    <source>
        <dbReference type="EMBL" id="MFC7372960.1"/>
    </source>
</evidence>
<comment type="catalytic activity">
    <reaction evidence="13">
        <text>Preferential cleavage: (Ac)2-L-Lys-D-Ala-|-D-Ala. Also transpeptidation of peptidyl-alanyl moieties that are N-acyl substituents of D-alanine.</text>
        <dbReference type="EC" id="3.4.16.4"/>
    </reaction>
</comment>
<evidence type="ECO:0000256" key="7">
    <source>
        <dbReference type="ARBA" id="ARBA00022801"/>
    </source>
</evidence>
<dbReference type="InterPro" id="IPR036950">
    <property type="entry name" value="PBP_transglycosylase"/>
</dbReference>
<comment type="caution">
    <text evidence="17">The sequence shown here is derived from an EMBL/GenBank/DDBJ whole genome shotgun (WGS) entry which is preliminary data.</text>
</comment>
<evidence type="ECO:0000256" key="8">
    <source>
        <dbReference type="ARBA" id="ARBA00022960"/>
    </source>
</evidence>
<proteinExistence type="predicted"/>
<comment type="subcellular location">
    <subcellularLocation>
        <location evidence="1">Cell membrane</location>
    </subcellularLocation>
</comment>
<keyword evidence="3" id="KW-0121">Carboxypeptidase</keyword>
<evidence type="ECO:0000256" key="10">
    <source>
        <dbReference type="ARBA" id="ARBA00023136"/>
    </source>
</evidence>
<accession>A0ABW2NUE3</accession>
<gene>
    <name evidence="17" type="ORF">ACFQPF_14990</name>
</gene>
<dbReference type="RefSeq" id="WP_379750524.1">
    <property type="nucleotide sequence ID" value="NZ_JBHTCP010000048.1"/>
</dbReference>
<dbReference type="Pfam" id="PF00905">
    <property type="entry name" value="Transpeptidase"/>
    <property type="match status" value="1"/>
</dbReference>
<dbReference type="InterPro" id="IPR001460">
    <property type="entry name" value="PCN-bd_Tpept"/>
</dbReference>
<dbReference type="NCBIfam" id="TIGR02074">
    <property type="entry name" value="PBP_1a_fam"/>
    <property type="match status" value="1"/>
</dbReference>
<keyword evidence="8" id="KW-0133">Cell shape</keyword>
<reference evidence="18" key="1">
    <citation type="journal article" date="2019" name="Int. J. Syst. Evol. Microbiol.">
        <title>The Global Catalogue of Microorganisms (GCM) 10K type strain sequencing project: providing services to taxonomists for standard genome sequencing and annotation.</title>
        <authorList>
            <consortium name="The Broad Institute Genomics Platform"/>
            <consortium name="The Broad Institute Genome Sequencing Center for Infectious Disease"/>
            <person name="Wu L."/>
            <person name="Ma J."/>
        </authorList>
    </citation>
    <scope>NUCLEOTIDE SEQUENCE [LARGE SCALE GENOMIC DNA]</scope>
    <source>
        <strain evidence="18">NBRC 106396</strain>
    </source>
</reference>
<keyword evidence="12" id="KW-0961">Cell wall biogenesis/degradation</keyword>
<feature type="domain" description="Penicillin-binding protein transpeptidase" evidence="15">
    <location>
        <begin position="333"/>
        <end position="570"/>
    </location>
</feature>
<keyword evidence="11" id="KW-0511">Multifunctional enzyme</keyword>
<dbReference type="InterPro" id="IPR050396">
    <property type="entry name" value="Glycosyltr_51/Transpeptidase"/>
</dbReference>
<dbReference type="Gene3D" id="3.40.710.10">
    <property type="entry name" value="DD-peptidase/beta-lactamase superfamily"/>
    <property type="match status" value="1"/>
</dbReference>
<sequence>MSRLFGFAASLFLLGIVALACIGLKQEIQRYTPIDQTVRSIADVSRYPLEKNSTALDSSGNVFFEFRGTENRIYIAYEQIPKRVIQSFIATEDQDFLTHHGIDGKAIARALVTNLKGGGIQEGASTITQQLARNMFLNHDQTYDRKLKELLISYQIEKTLSKEKILELYVNTIYFQNGVYGIETASRYYLGKRASELTLGETALLASIPNNPSLYNPVTKLENTKKRQKWILDKMLEQKNIKHAEHAAAWQEKIEVQQNLPYRSFPGFAAYVRDEFQQLLADSRPELKGKALSKETERLIGEGIVIETALDPSLQAKAEQSLVNRLPYQEVEGAVAVVDHKQHEIIALSGGKKSNYTDFNRAYESRRQPGSAIKPLLVYTPYIDTFKASGGTLINAGPFCNNGYCPQNYGGAVYGRMPLSQALAFSVNTPAVRLLQTTGVKQSFNYLEPFHFGGISTNDHRLPAALGGFEFGFSPLELTSAYSTYASNGIYTAPHAIRSVKSRDGQVLYQWKKSSTPVWRPDTNEKMRALLSMVVSSGTARRASFAGSSYIGGKTGTTNNVNDLWFVGLTDRYTAGVWIGRDQPASIRFVEGIQPQIGIWRDVMSFAHNR</sequence>
<dbReference type="SUPFAM" id="SSF56601">
    <property type="entry name" value="beta-lactamase/transpeptidase-like"/>
    <property type="match status" value="1"/>
</dbReference>
<dbReference type="PANTHER" id="PTHR32282:SF11">
    <property type="entry name" value="PENICILLIN-BINDING PROTEIN 1B"/>
    <property type="match status" value="1"/>
</dbReference>
<name>A0ABW2NUE3_9BACL</name>
<dbReference type="Pfam" id="PF00912">
    <property type="entry name" value="Transgly"/>
    <property type="match status" value="1"/>
</dbReference>
<dbReference type="PROSITE" id="PS51257">
    <property type="entry name" value="PROKAR_LIPOPROTEIN"/>
    <property type="match status" value="1"/>
</dbReference>
<evidence type="ECO:0000256" key="4">
    <source>
        <dbReference type="ARBA" id="ARBA00022670"/>
    </source>
</evidence>
<dbReference type="InterPro" id="IPR001264">
    <property type="entry name" value="Glyco_trans_51"/>
</dbReference>
<evidence type="ECO:0000256" key="12">
    <source>
        <dbReference type="ARBA" id="ARBA00023316"/>
    </source>
</evidence>
<evidence type="ECO:0000313" key="18">
    <source>
        <dbReference type="Proteomes" id="UP001596549"/>
    </source>
</evidence>
<dbReference type="Proteomes" id="UP001596549">
    <property type="component" value="Unassembled WGS sequence"/>
</dbReference>
<feature type="domain" description="Glycosyl transferase family 51" evidence="16">
    <location>
        <begin position="61"/>
        <end position="235"/>
    </location>
</feature>